<evidence type="ECO:0000313" key="1">
    <source>
        <dbReference type="EMBL" id="CAD7285429.1"/>
    </source>
</evidence>
<dbReference type="AlphaFoldDB" id="A0A7R9C1G4"/>
<dbReference type="Proteomes" id="UP000678499">
    <property type="component" value="Unassembled WGS sequence"/>
</dbReference>
<dbReference type="EMBL" id="OA896671">
    <property type="protein sequence ID" value="CAD7285429.1"/>
    <property type="molecule type" value="Genomic_DNA"/>
</dbReference>
<accession>A0A7R9C1G4</accession>
<protein>
    <submittedName>
        <fullName evidence="1">Uncharacterized protein</fullName>
    </submittedName>
</protein>
<gene>
    <name evidence="1" type="ORF">NMOB1V02_LOCUS13031</name>
</gene>
<reference evidence="1" key="1">
    <citation type="submission" date="2020-11" db="EMBL/GenBank/DDBJ databases">
        <authorList>
            <person name="Tran Van P."/>
        </authorList>
    </citation>
    <scope>NUCLEOTIDE SEQUENCE</scope>
</reference>
<sequence>MKHKLKTHVPPIKGRNLVKTRKNLSLNIKMTFVFRFRRARKFFLTPKFAEQHPAIS</sequence>
<evidence type="ECO:0000313" key="2">
    <source>
        <dbReference type="Proteomes" id="UP000678499"/>
    </source>
</evidence>
<name>A0A7R9C1G4_9CRUS</name>
<dbReference type="EMBL" id="CAJPEX010014634">
    <property type="protein sequence ID" value="CAG0925581.1"/>
    <property type="molecule type" value="Genomic_DNA"/>
</dbReference>
<keyword evidence="2" id="KW-1185">Reference proteome</keyword>
<proteinExistence type="predicted"/>
<organism evidence="1">
    <name type="scientific">Notodromas monacha</name>
    <dbReference type="NCBI Taxonomy" id="399045"/>
    <lineage>
        <taxon>Eukaryota</taxon>
        <taxon>Metazoa</taxon>
        <taxon>Ecdysozoa</taxon>
        <taxon>Arthropoda</taxon>
        <taxon>Crustacea</taxon>
        <taxon>Oligostraca</taxon>
        <taxon>Ostracoda</taxon>
        <taxon>Podocopa</taxon>
        <taxon>Podocopida</taxon>
        <taxon>Cypridocopina</taxon>
        <taxon>Cypridoidea</taxon>
        <taxon>Cyprididae</taxon>
        <taxon>Notodromas</taxon>
    </lineage>
</organism>